<reference evidence="1 2" key="1">
    <citation type="journal article" date="2017" name="Curr. Biol.">
        <title>The Evolution of Venom by Co-option of Single-Copy Genes.</title>
        <authorList>
            <person name="Martinson E.O."/>
            <person name="Mrinalini"/>
            <person name="Kelkar Y.D."/>
            <person name="Chang C.H."/>
            <person name="Werren J.H."/>
        </authorList>
    </citation>
    <scope>NUCLEOTIDE SEQUENCE [LARGE SCALE GENOMIC DNA]</scope>
    <source>
        <strain evidence="1 2">Alberta</strain>
        <tissue evidence="1">Whole body</tissue>
    </source>
</reference>
<organism evidence="1 2">
    <name type="scientific">Trichomalopsis sarcophagae</name>
    <dbReference type="NCBI Taxonomy" id="543379"/>
    <lineage>
        <taxon>Eukaryota</taxon>
        <taxon>Metazoa</taxon>
        <taxon>Ecdysozoa</taxon>
        <taxon>Arthropoda</taxon>
        <taxon>Hexapoda</taxon>
        <taxon>Insecta</taxon>
        <taxon>Pterygota</taxon>
        <taxon>Neoptera</taxon>
        <taxon>Endopterygota</taxon>
        <taxon>Hymenoptera</taxon>
        <taxon>Apocrita</taxon>
        <taxon>Proctotrupomorpha</taxon>
        <taxon>Chalcidoidea</taxon>
        <taxon>Pteromalidae</taxon>
        <taxon>Pteromalinae</taxon>
        <taxon>Trichomalopsis</taxon>
    </lineage>
</organism>
<sequence>MHSEKNRLQNRTFSKSLVFSPTAAFPPTPVSSFISFWTFRVSGRVYLLRLYLCTSIFVLVRGKEAHILLHVVDKAFANTSTMSDDEKWMELGREMNRDRQEIRDAYDKPDVKKIEDDEHVHHDLDDLVLVANQESTGLIEVQTVEHDQYLDEIQYADLDGQLCNVDEFQHQLMNNPQILDDMSHLDQQVYVVGEKRQLDSIDDYDKHKLEELQAHITEELNLRREEHKKKMEVYTMHLQQGQEIHKERMKLLKAKLRKLQDEVHHIDYVICNRNLKRKFKSGPI</sequence>
<evidence type="ECO:0000313" key="1">
    <source>
        <dbReference type="EMBL" id="OXU28473.1"/>
    </source>
</evidence>
<protein>
    <submittedName>
        <fullName evidence="1">Uncharacterized protein</fullName>
    </submittedName>
</protein>
<dbReference type="Proteomes" id="UP000215335">
    <property type="component" value="Unassembled WGS sequence"/>
</dbReference>
<gene>
    <name evidence="1" type="ORF">TSAR_013353</name>
</gene>
<dbReference type="AlphaFoldDB" id="A0A232FD95"/>
<dbReference type="STRING" id="543379.A0A232FD95"/>
<keyword evidence="2" id="KW-1185">Reference proteome</keyword>
<evidence type="ECO:0000313" key="2">
    <source>
        <dbReference type="Proteomes" id="UP000215335"/>
    </source>
</evidence>
<dbReference type="EMBL" id="NNAY01000427">
    <property type="protein sequence ID" value="OXU28473.1"/>
    <property type="molecule type" value="Genomic_DNA"/>
</dbReference>
<comment type="caution">
    <text evidence="1">The sequence shown here is derived from an EMBL/GenBank/DDBJ whole genome shotgun (WGS) entry which is preliminary data.</text>
</comment>
<accession>A0A232FD95</accession>
<proteinExistence type="predicted"/>
<name>A0A232FD95_9HYME</name>